<name>A0ABT7H9B2_9GAMM</name>
<protein>
    <submittedName>
        <fullName evidence="2">Uncharacterized protein</fullName>
    </submittedName>
</protein>
<proteinExistence type="predicted"/>
<organism evidence="2 3">
    <name type="scientific">Marinobacter albus</name>
    <dbReference type="NCBI Taxonomy" id="3030833"/>
    <lineage>
        <taxon>Bacteria</taxon>
        <taxon>Pseudomonadati</taxon>
        <taxon>Pseudomonadota</taxon>
        <taxon>Gammaproteobacteria</taxon>
        <taxon>Pseudomonadales</taxon>
        <taxon>Marinobacteraceae</taxon>
        <taxon>Marinobacter</taxon>
    </lineage>
</organism>
<dbReference type="RefSeq" id="WP_219867308.1">
    <property type="nucleotide sequence ID" value="NZ_JASSQD010000001.1"/>
</dbReference>
<dbReference type="Proteomes" id="UP001223547">
    <property type="component" value="Unassembled WGS sequence"/>
</dbReference>
<feature type="region of interest" description="Disordered" evidence="1">
    <location>
        <begin position="1"/>
        <end position="24"/>
    </location>
</feature>
<reference evidence="2 3" key="1">
    <citation type="submission" date="2023-05" db="EMBL/GenBank/DDBJ databases">
        <title>Marinobacter albus sp. nov., a marine bacterium isolated from sand in a coastal intertidal zone of huludao.</title>
        <authorList>
            <person name="Deng T."/>
        </authorList>
    </citation>
    <scope>NUCLEOTIDE SEQUENCE [LARGE SCALE GENOMIC DNA]</scope>
    <source>
        <strain evidence="2 3">M216</strain>
    </source>
</reference>
<evidence type="ECO:0000313" key="3">
    <source>
        <dbReference type="Proteomes" id="UP001223547"/>
    </source>
</evidence>
<sequence>MRAGHHLVYPASKRDAKGPVGQGVRDSRHYGTVFKCSGKVHNTGSHWIFRGIKQDFDPGFELSAGVSGHNQGDRQSDSLYCGSPGRFGRSIRIG</sequence>
<comment type="caution">
    <text evidence="2">The sequence shown here is derived from an EMBL/GenBank/DDBJ whole genome shotgun (WGS) entry which is preliminary data.</text>
</comment>
<keyword evidence="3" id="KW-1185">Reference proteome</keyword>
<evidence type="ECO:0000256" key="1">
    <source>
        <dbReference type="SAM" id="MobiDB-lite"/>
    </source>
</evidence>
<evidence type="ECO:0000313" key="2">
    <source>
        <dbReference type="EMBL" id="MDK9556146.1"/>
    </source>
</evidence>
<dbReference type="EMBL" id="JASSQD010000001">
    <property type="protein sequence ID" value="MDK9556146.1"/>
    <property type="molecule type" value="Genomic_DNA"/>
</dbReference>
<accession>A0ABT7H9B2</accession>
<gene>
    <name evidence="2" type="ORF">QQF73_00815</name>
</gene>